<dbReference type="AlphaFoldDB" id="A0A382P0G2"/>
<evidence type="ECO:0000313" key="1">
    <source>
        <dbReference type="EMBL" id="SVC66889.1"/>
    </source>
</evidence>
<name>A0A382P0G2_9ZZZZ</name>
<organism evidence="1">
    <name type="scientific">marine metagenome</name>
    <dbReference type="NCBI Taxonomy" id="408172"/>
    <lineage>
        <taxon>unclassified sequences</taxon>
        <taxon>metagenomes</taxon>
        <taxon>ecological metagenomes</taxon>
    </lineage>
</organism>
<reference evidence="1" key="1">
    <citation type="submission" date="2018-05" db="EMBL/GenBank/DDBJ databases">
        <authorList>
            <person name="Lanie J.A."/>
            <person name="Ng W.-L."/>
            <person name="Kazmierczak K.M."/>
            <person name="Andrzejewski T.M."/>
            <person name="Davidsen T.M."/>
            <person name="Wayne K.J."/>
            <person name="Tettelin H."/>
            <person name="Glass J.I."/>
            <person name="Rusch D."/>
            <person name="Podicherti R."/>
            <person name="Tsui H.-C.T."/>
            <person name="Winkler M.E."/>
        </authorList>
    </citation>
    <scope>NUCLEOTIDE SEQUENCE</scope>
</reference>
<protein>
    <recommendedName>
        <fullName evidence="2">ATP-dependent helicase C-terminal domain-containing protein</fullName>
    </recommendedName>
</protein>
<accession>A0A382P0G2</accession>
<evidence type="ECO:0008006" key="2">
    <source>
        <dbReference type="Google" id="ProtNLM"/>
    </source>
</evidence>
<sequence length="207" mass="23340">MIHTTADTYLKGEELKGRQSWSDCPEPLKLGISQWQSCLQSLGKTLEAVREASVGLTRCCERVQNLITKLEIFENADAEINLRWIEIHSRNLILHCTPMNIGNALGERIQAQGGRWVFTSATLAIGNNFNHFLDRVGISDAHTCLLPSPFDYERNTRLYLPKGLPVPAEATFIPRMLREIWPMIDATGGGVFLLFTSYRALNEAHAW</sequence>
<gene>
    <name evidence="1" type="ORF">METZ01_LOCUS319743</name>
</gene>
<dbReference type="EMBL" id="UINC01104030">
    <property type="protein sequence ID" value="SVC66889.1"/>
    <property type="molecule type" value="Genomic_DNA"/>
</dbReference>
<proteinExistence type="predicted"/>
<feature type="non-terminal residue" evidence="1">
    <location>
        <position position="207"/>
    </location>
</feature>